<dbReference type="InterPro" id="IPR000182">
    <property type="entry name" value="GNAT_dom"/>
</dbReference>
<dbReference type="GO" id="GO:0016747">
    <property type="term" value="F:acyltransferase activity, transferring groups other than amino-acyl groups"/>
    <property type="evidence" value="ECO:0007669"/>
    <property type="project" value="InterPro"/>
</dbReference>
<dbReference type="Gene3D" id="3.40.630.30">
    <property type="match status" value="1"/>
</dbReference>
<dbReference type="Proteomes" id="UP000215633">
    <property type="component" value="Unassembled WGS sequence"/>
</dbReference>
<keyword evidence="1" id="KW-0808">Transferase</keyword>
<dbReference type="SUPFAM" id="SSF55729">
    <property type="entry name" value="Acyl-CoA N-acyltransferases (Nat)"/>
    <property type="match status" value="1"/>
</dbReference>
<dbReference type="CDD" id="cd04301">
    <property type="entry name" value="NAT_SF"/>
    <property type="match status" value="1"/>
</dbReference>
<dbReference type="InterPro" id="IPR050832">
    <property type="entry name" value="Bact_Acetyltransf"/>
</dbReference>
<proteinExistence type="predicted"/>
<evidence type="ECO:0000259" key="3">
    <source>
        <dbReference type="PROSITE" id="PS51186"/>
    </source>
</evidence>
<organism evidence="4 5">
    <name type="scientific">Bordetella genomosp. 2</name>
    <dbReference type="NCBI Taxonomy" id="1983456"/>
    <lineage>
        <taxon>Bacteria</taxon>
        <taxon>Pseudomonadati</taxon>
        <taxon>Pseudomonadota</taxon>
        <taxon>Betaproteobacteria</taxon>
        <taxon>Burkholderiales</taxon>
        <taxon>Alcaligenaceae</taxon>
        <taxon>Bordetella</taxon>
    </lineage>
</organism>
<evidence type="ECO:0000256" key="1">
    <source>
        <dbReference type="ARBA" id="ARBA00022679"/>
    </source>
</evidence>
<evidence type="ECO:0000313" key="4">
    <source>
        <dbReference type="EMBL" id="OZI80088.1"/>
    </source>
</evidence>
<dbReference type="PROSITE" id="PS51186">
    <property type="entry name" value="GNAT"/>
    <property type="match status" value="1"/>
</dbReference>
<evidence type="ECO:0000313" key="5">
    <source>
        <dbReference type="Proteomes" id="UP000215633"/>
    </source>
</evidence>
<feature type="domain" description="N-acetyltransferase" evidence="3">
    <location>
        <begin position="5"/>
        <end position="166"/>
    </location>
</feature>
<dbReference type="PANTHER" id="PTHR43877">
    <property type="entry name" value="AMINOALKYLPHOSPHONATE N-ACETYLTRANSFERASE-RELATED-RELATED"/>
    <property type="match status" value="1"/>
</dbReference>
<keyword evidence="5" id="KW-1185">Reference proteome</keyword>
<accession>A0A261W152</accession>
<dbReference type="Pfam" id="PF00583">
    <property type="entry name" value="Acetyltransf_1"/>
    <property type="match status" value="1"/>
</dbReference>
<dbReference type="AlphaFoldDB" id="A0A261W152"/>
<protein>
    <recommendedName>
        <fullName evidence="3">N-acetyltransferase domain-containing protein</fullName>
    </recommendedName>
</protein>
<dbReference type="EMBL" id="NEVT01000003">
    <property type="protein sequence ID" value="OZI80088.1"/>
    <property type="molecule type" value="Genomic_DNA"/>
</dbReference>
<evidence type="ECO:0000256" key="2">
    <source>
        <dbReference type="ARBA" id="ARBA00023315"/>
    </source>
</evidence>
<dbReference type="InterPro" id="IPR016181">
    <property type="entry name" value="Acyl_CoA_acyltransferase"/>
</dbReference>
<dbReference type="RefSeq" id="WP_094806488.1">
    <property type="nucleotide sequence ID" value="NZ_NEVT01000003.1"/>
</dbReference>
<reference evidence="5" key="1">
    <citation type="submission" date="2017-05" db="EMBL/GenBank/DDBJ databases">
        <title>Complete and WGS of Bordetella genogroups.</title>
        <authorList>
            <person name="Spilker T."/>
            <person name="Lipuma J."/>
        </authorList>
    </citation>
    <scope>NUCLEOTIDE SEQUENCE [LARGE SCALE GENOMIC DNA]</scope>
    <source>
        <strain evidence="5">AU8256</strain>
    </source>
</reference>
<gene>
    <name evidence="4" type="ORF">CAL24_03900</name>
</gene>
<keyword evidence="2" id="KW-0012">Acyltransferase</keyword>
<sequence>MPPPFAIRRLDAPDAAAYRRLRLEALQTHPTAFGSSWEEESVRPLEWFAARLADLPMLGGWRDQRLCGIAGLYLEQGLKTRHKGIIVGVFVHPEARGAGLGQALIRELIGYATGRLDTLLLTVEASNKAAYALYRKLGFEGYGREPRALKIDGRYYDEILMALRLPAA</sequence>
<name>A0A261W152_9BORD</name>
<comment type="caution">
    <text evidence="4">The sequence shown here is derived from an EMBL/GenBank/DDBJ whole genome shotgun (WGS) entry which is preliminary data.</text>
</comment>